<accession>A0ABS4TWT4</accession>
<comment type="similarity">
    <text evidence="2 6">Belongs to the class-I pyridoxal-phosphate-dependent aminotransferase family.</text>
</comment>
<keyword evidence="9" id="KW-1185">Reference proteome</keyword>
<dbReference type="InterPro" id="IPR050596">
    <property type="entry name" value="AspAT/PAT-like"/>
</dbReference>
<dbReference type="Pfam" id="PF00155">
    <property type="entry name" value="Aminotran_1_2"/>
    <property type="match status" value="1"/>
</dbReference>
<protein>
    <recommendedName>
        <fullName evidence="6">Aminotransferase</fullName>
        <ecNumber evidence="6">2.6.1.-</ecNumber>
    </recommendedName>
</protein>
<dbReference type="InterPro" id="IPR015422">
    <property type="entry name" value="PyrdxlP-dep_Trfase_small"/>
</dbReference>
<feature type="domain" description="Aminotransferase class I/classII large" evidence="7">
    <location>
        <begin position="51"/>
        <end position="380"/>
    </location>
</feature>
<dbReference type="EC" id="2.6.1.-" evidence="6"/>
<dbReference type="InterPro" id="IPR004838">
    <property type="entry name" value="NHTrfase_class1_PyrdxlP-BS"/>
</dbReference>
<keyword evidence="3 6" id="KW-0032">Aminotransferase</keyword>
<dbReference type="Gene3D" id="3.40.640.10">
    <property type="entry name" value="Type I PLP-dependent aspartate aminotransferase-like (Major domain)"/>
    <property type="match status" value="1"/>
</dbReference>
<dbReference type="CDD" id="cd00609">
    <property type="entry name" value="AAT_like"/>
    <property type="match status" value="1"/>
</dbReference>
<evidence type="ECO:0000256" key="6">
    <source>
        <dbReference type="RuleBase" id="RU000481"/>
    </source>
</evidence>
<dbReference type="PANTHER" id="PTHR46383">
    <property type="entry name" value="ASPARTATE AMINOTRANSFERASE"/>
    <property type="match status" value="1"/>
</dbReference>
<dbReference type="InterPro" id="IPR015424">
    <property type="entry name" value="PyrdxlP-dep_Trfase"/>
</dbReference>
<keyword evidence="4 6" id="KW-0808">Transferase</keyword>
<comment type="caution">
    <text evidence="8">The sequence shown here is derived from an EMBL/GenBank/DDBJ whole genome shotgun (WGS) entry which is preliminary data.</text>
</comment>
<evidence type="ECO:0000256" key="5">
    <source>
        <dbReference type="ARBA" id="ARBA00022898"/>
    </source>
</evidence>
<reference evidence="8 9" key="1">
    <citation type="submission" date="2021-03" db="EMBL/GenBank/DDBJ databases">
        <title>Sequencing the genomes of 1000 actinobacteria strains.</title>
        <authorList>
            <person name="Klenk H.-P."/>
        </authorList>
    </citation>
    <scope>NUCLEOTIDE SEQUENCE [LARGE SCALE GENOMIC DNA]</scope>
    <source>
        <strain evidence="8 9">DSM 46670</strain>
    </source>
</reference>
<evidence type="ECO:0000313" key="9">
    <source>
        <dbReference type="Proteomes" id="UP001519332"/>
    </source>
</evidence>
<evidence type="ECO:0000259" key="7">
    <source>
        <dbReference type="Pfam" id="PF00155"/>
    </source>
</evidence>
<sequence length="424" mass="45147">MTGTRTTQWHISPNLALDQLVAKRRAEGASIVHLGFGESRLPVYPPLAGQLLAGAKRNAYGPVVGSESVRASVAGYFSRRALPTRPEQVIVAPGSKALLIALHMVVTGDVLIPRPSWVTYRPQVELAGKRAWGVPVPAECGGVPEPAALRDTIRVARADGGDPRVLVLTLPDNPTGTTAGPGLVRELCAIAEDEDLLILSDEIYRDLLHDPAFPFLSPAEVTPDRTVVFTGLSKSMALGGWRIGAARFPAGDQGDPIRAGVASVASEVWSALAGPMQAVAEYAFAEPPGLRARVAADAALHGKVARAVHEVLIDGGALNRPPTGGFYCYPDYEPLRGALAARGITDVAALQRFLIDEHGIAMLAGHHFGDDPHALRLRAATSMLYGETEADQYAALEAEDPLSLKHIDEAVTRIRDSFTDLWSQ</sequence>
<evidence type="ECO:0000256" key="4">
    <source>
        <dbReference type="ARBA" id="ARBA00022679"/>
    </source>
</evidence>
<keyword evidence="5" id="KW-0663">Pyridoxal phosphate</keyword>
<dbReference type="Gene3D" id="3.90.1150.10">
    <property type="entry name" value="Aspartate Aminotransferase, domain 1"/>
    <property type="match status" value="1"/>
</dbReference>
<dbReference type="InterPro" id="IPR004839">
    <property type="entry name" value="Aminotransferase_I/II_large"/>
</dbReference>
<dbReference type="EMBL" id="JAGINW010000001">
    <property type="protein sequence ID" value="MBP2328448.1"/>
    <property type="molecule type" value="Genomic_DNA"/>
</dbReference>
<dbReference type="InterPro" id="IPR015421">
    <property type="entry name" value="PyrdxlP-dep_Trfase_major"/>
</dbReference>
<dbReference type="PANTHER" id="PTHR46383:SF1">
    <property type="entry name" value="ASPARTATE AMINOTRANSFERASE"/>
    <property type="match status" value="1"/>
</dbReference>
<name>A0ABS4TWT4_9PSEU</name>
<comment type="cofactor">
    <cofactor evidence="1 6">
        <name>pyridoxal 5'-phosphate</name>
        <dbReference type="ChEBI" id="CHEBI:597326"/>
    </cofactor>
</comment>
<dbReference type="GO" id="GO:0004069">
    <property type="term" value="F:L-aspartate:2-oxoglutarate aminotransferase activity"/>
    <property type="evidence" value="ECO:0007669"/>
    <property type="project" value="UniProtKB-EC"/>
</dbReference>
<evidence type="ECO:0000256" key="2">
    <source>
        <dbReference type="ARBA" id="ARBA00007441"/>
    </source>
</evidence>
<organism evidence="8 9">
    <name type="scientific">Kibdelosporangium banguiense</name>
    <dbReference type="NCBI Taxonomy" id="1365924"/>
    <lineage>
        <taxon>Bacteria</taxon>
        <taxon>Bacillati</taxon>
        <taxon>Actinomycetota</taxon>
        <taxon>Actinomycetes</taxon>
        <taxon>Pseudonocardiales</taxon>
        <taxon>Pseudonocardiaceae</taxon>
        <taxon>Kibdelosporangium</taxon>
    </lineage>
</organism>
<evidence type="ECO:0000256" key="1">
    <source>
        <dbReference type="ARBA" id="ARBA00001933"/>
    </source>
</evidence>
<dbReference type="SUPFAM" id="SSF53383">
    <property type="entry name" value="PLP-dependent transferases"/>
    <property type="match status" value="1"/>
</dbReference>
<evidence type="ECO:0000313" key="8">
    <source>
        <dbReference type="EMBL" id="MBP2328448.1"/>
    </source>
</evidence>
<proteinExistence type="inferred from homology"/>
<evidence type="ECO:0000256" key="3">
    <source>
        <dbReference type="ARBA" id="ARBA00022576"/>
    </source>
</evidence>
<gene>
    <name evidence="8" type="ORF">JOF56_008833</name>
</gene>
<dbReference type="Proteomes" id="UP001519332">
    <property type="component" value="Unassembled WGS sequence"/>
</dbReference>
<dbReference type="PROSITE" id="PS00105">
    <property type="entry name" value="AA_TRANSFER_CLASS_1"/>
    <property type="match status" value="1"/>
</dbReference>
<dbReference type="RefSeq" id="WP_209645440.1">
    <property type="nucleotide sequence ID" value="NZ_JAGINW010000001.1"/>
</dbReference>